<feature type="transmembrane region" description="Helical" evidence="11">
    <location>
        <begin position="172"/>
        <end position="191"/>
    </location>
</feature>
<evidence type="ECO:0000256" key="10">
    <source>
        <dbReference type="SAM" id="MobiDB-lite"/>
    </source>
</evidence>
<evidence type="ECO:0000256" key="2">
    <source>
        <dbReference type="ARBA" id="ARBA00004653"/>
    </source>
</evidence>
<feature type="transmembrane region" description="Helical" evidence="11">
    <location>
        <begin position="203"/>
        <end position="224"/>
    </location>
</feature>
<keyword evidence="9 11" id="KW-0472">Membrane</keyword>
<dbReference type="EMBL" id="CAJPIZ010000056">
    <property type="protein sequence ID" value="CAG2100225.1"/>
    <property type="molecule type" value="Genomic_DNA"/>
</dbReference>
<evidence type="ECO:0000256" key="4">
    <source>
        <dbReference type="ARBA" id="ARBA00022692"/>
    </source>
</evidence>
<dbReference type="InterPro" id="IPR001108">
    <property type="entry name" value="Peptidase_A22A"/>
</dbReference>
<keyword evidence="4 11" id="KW-0812">Transmembrane</keyword>
<protein>
    <recommendedName>
        <fullName evidence="14">Presenilin</fullName>
    </recommendedName>
</protein>
<feature type="transmembrane region" description="Helical" evidence="11">
    <location>
        <begin position="334"/>
        <end position="358"/>
    </location>
</feature>
<dbReference type="InterPro" id="IPR042524">
    <property type="entry name" value="Presenilin_C"/>
</dbReference>
<keyword evidence="8" id="KW-0333">Golgi apparatus</keyword>
<dbReference type="GO" id="GO:0016485">
    <property type="term" value="P:protein processing"/>
    <property type="evidence" value="ECO:0007669"/>
    <property type="project" value="InterPro"/>
</dbReference>
<keyword evidence="5" id="KW-0256">Endoplasmic reticulum</keyword>
<accession>A0A7R9KB95</accession>
<dbReference type="AlphaFoldDB" id="A0A7R9KB95"/>
<dbReference type="GO" id="GO:0000139">
    <property type="term" value="C:Golgi membrane"/>
    <property type="evidence" value="ECO:0007669"/>
    <property type="project" value="UniProtKB-SubCell"/>
</dbReference>
<feature type="region of interest" description="Disordered" evidence="10">
    <location>
        <begin position="1"/>
        <end position="56"/>
    </location>
</feature>
<dbReference type="GO" id="GO:0005789">
    <property type="term" value="C:endoplasmic reticulum membrane"/>
    <property type="evidence" value="ECO:0007669"/>
    <property type="project" value="UniProtKB-SubCell"/>
</dbReference>
<feature type="transmembrane region" description="Helical" evidence="11">
    <location>
        <begin position="231"/>
        <end position="248"/>
    </location>
</feature>
<evidence type="ECO:0000256" key="1">
    <source>
        <dbReference type="ARBA" id="ARBA00004477"/>
    </source>
</evidence>
<dbReference type="InterPro" id="IPR006639">
    <property type="entry name" value="Preselin/SPP"/>
</dbReference>
<feature type="transmembrane region" description="Helical" evidence="11">
    <location>
        <begin position="139"/>
        <end position="165"/>
    </location>
</feature>
<keyword evidence="13" id="KW-1185">Reference proteome</keyword>
<keyword evidence="6" id="KW-0914">Notch signaling pathway</keyword>
<evidence type="ECO:0000256" key="7">
    <source>
        <dbReference type="ARBA" id="ARBA00022989"/>
    </source>
</evidence>
<evidence type="ECO:0000256" key="9">
    <source>
        <dbReference type="ARBA" id="ARBA00023136"/>
    </source>
</evidence>
<dbReference type="OrthoDB" id="6418340at2759"/>
<sequence>MSKTTVTSDSSISDRYELQPNNQITNEMEPKTVPDISAEQTVKKRDKNVKQKDEKPIDKKKLKRLQKLERERKRFVKLIHDESKRLMQIIIPITVTMFLVILSIQFFPVFSTGKLSRTFGEKLNWEKEGSSSGSKLGTALIAAAIFVVLMAIITFVMALIIIYNFMVCVKVFFIFAFVIYFGLFSAGYVYIALDEYNVPMDWITVGVFIWNYTAVGIVIFFIAGPKLLKQTYLILLSANVALILILVLPEWTTWLLLGLMSIWDLYAVLHKTGPLNKMLSALEDKKQMPPILYSTVIFLQTDVEEDDDSGVQLGLGDFVFYSLLVGRSYASSDLLTAIICYISITVGLAITLSILVTINTPLPALPISIALGVIFYFSSKYFIIPFNDELQERLIFI</sequence>
<dbReference type="Proteomes" id="UP000759131">
    <property type="component" value="Unassembled WGS sequence"/>
</dbReference>
<evidence type="ECO:0000256" key="8">
    <source>
        <dbReference type="ARBA" id="ARBA00023034"/>
    </source>
</evidence>
<evidence type="ECO:0000256" key="3">
    <source>
        <dbReference type="ARBA" id="ARBA00008604"/>
    </source>
</evidence>
<dbReference type="PANTHER" id="PTHR10202:SF13">
    <property type="entry name" value="PRESENILIN HOMOLOG"/>
    <property type="match status" value="1"/>
</dbReference>
<evidence type="ECO:0000313" key="13">
    <source>
        <dbReference type="Proteomes" id="UP000759131"/>
    </source>
</evidence>
<dbReference type="SMART" id="SM00730">
    <property type="entry name" value="PSN"/>
    <property type="match status" value="1"/>
</dbReference>
<name>A0A7R9KB95_9ACAR</name>
<evidence type="ECO:0000256" key="6">
    <source>
        <dbReference type="ARBA" id="ARBA00022976"/>
    </source>
</evidence>
<dbReference type="EMBL" id="OC854631">
    <property type="protein sequence ID" value="CAD7619795.1"/>
    <property type="molecule type" value="Genomic_DNA"/>
</dbReference>
<evidence type="ECO:0000313" key="12">
    <source>
        <dbReference type="EMBL" id="CAD7619795.1"/>
    </source>
</evidence>
<evidence type="ECO:0000256" key="11">
    <source>
        <dbReference type="SAM" id="Phobius"/>
    </source>
</evidence>
<dbReference type="GO" id="GO:0070765">
    <property type="term" value="C:gamma-secretase complex"/>
    <property type="evidence" value="ECO:0007669"/>
    <property type="project" value="TreeGrafter"/>
</dbReference>
<comment type="subcellular location">
    <subcellularLocation>
        <location evidence="1">Endoplasmic reticulum membrane</location>
        <topology evidence="1">Multi-pass membrane protein</topology>
    </subcellularLocation>
    <subcellularLocation>
        <location evidence="2">Golgi apparatus membrane</location>
        <topology evidence="2">Multi-pass membrane protein</topology>
    </subcellularLocation>
</comment>
<feature type="transmembrane region" description="Helical" evidence="11">
    <location>
        <begin position="364"/>
        <end position="383"/>
    </location>
</feature>
<organism evidence="12">
    <name type="scientific">Medioppia subpectinata</name>
    <dbReference type="NCBI Taxonomy" id="1979941"/>
    <lineage>
        <taxon>Eukaryota</taxon>
        <taxon>Metazoa</taxon>
        <taxon>Ecdysozoa</taxon>
        <taxon>Arthropoda</taxon>
        <taxon>Chelicerata</taxon>
        <taxon>Arachnida</taxon>
        <taxon>Acari</taxon>
        <taxon>Acariformes</taxon>
        <taxon>Sarcoptiformes</taxon>
        <taxon>Oribatida</taxon>
        <taxon>Brachypylina</taxon>
        <taxon>Oppioidea</taxon>
        <taxon>Oppiidae</taxon>
        <taxon>Medioppia</taxon>
    </lineage>
</organism>
<gene>
    <name evidence="12" type="ORF">OSB1V03_LOCUS294</name>
</gene>
<dbReference type="Gene3D" id="1.10.472.100">
    <property type="entry name" value="Presenilin"/>
    <property type="match status" value="1"/>
</dbReference>
<comment type="similarity">
    <text evidence="3">Belongs to the peptidase A22A family.</text>
</comment>
<dbReference type="Pfam" id="PF01080">
    <property type="entry name" value="Presenilin"/>
    <property type="match status" value="2"/>
</dbReference>
<feature type="transmembrane region" description="Helical" evidence="11">
    <location>
        <begin position="86"/>
        <end position="107"/>
    </location>
</feature>
<dbReference type="GO" id="GO:0007219">
    <property type="term" value="P:Notch signaling pathway"/>
    <property type="evidence" value="ECO:0007669"/>
    <property type="project" value="UniProtKB-KW"/>
</dbReference>
<evidence type="ECO:0008006" key="14">
    <source>
        <dbReference type="Google" id="ProtNLM"/>
    </source>
</evidence>
<evidence type="ECO:0000256" key="5">
    <source>
        <dbReference type="ARBA" id="ARBA00022824"/>
    </source>
</evidence>
<proteinExistence type="inferred from homology"/>
<reference evidence="12" key="1">
    <citation type="submission" date="2020-11" db="EMBL/GenBank/DDBJ databases">
        <authorList>
            <person name="Tran Van P."/>
        </authorList>
    </citation>
    <scope>NUCLEOTIDE SEQUENCE</scope>
</reference>
<dbReference type="GO" id="GO:0006509">
    <property type="term" value="P:membrane protein ectodomain proteolysis"/>
    <property type="evidence" value="ECO:0007669"/>
    <property type="project" value="TreeGrafter"/>
</dbReference>
<feature type="compositionally biased region" description="Polar residues" evidence="10">
    <location>
        <begin position="1"/>
        <end position="11"/>
    </location>
</feature>
<dbReference type="GO" id="GO:0042500">
    <property type="term" value="F:aspartic endopeptidase activity, intramembrane cleaving"/>
    <property type="evidence" value="ECO:0007669"/>
    <property type="project" value="InterPro"/>
</dbReference>
<keyword evidence="7 11" id="KW-1133">Transmembrane helix</keyword>
<dbReference type="PANTHER" id="PTHR10202">
    <property type="entry name" value="PRESENILIN"/>
    <property type="match status" value="1"/>
</dbReference>